<feature type="transmembrane region" description="Helical" evidence="6">
    <location>
        <begin position="335"/>
        <end position="354"/>
    </location>
</feature>
<dbReference type="Gene3D" id="1.20.1250.20">
    <property type="entry name" value="MFS general substrate transporter like domains"/>
    <property type="match status" value="1"/>
</dbReference>
<feature type="region of interest" description="Disordered" evidence="5">
    <location>
        <begin position="513"/>
        <end position="533"/>
    </location>
</feature>
<feature type="transmembrane region" description="Helical" evidence="6">
    <location>
        <begin position="104"/>
        <end position="126"/>
    </location>
</feature>
<proteinExistence type="predicted"/>
<feature type="transmembrane region" description="Helical" evidence="6">
    <location>
        <begin position="227"/>
        <end position="246"/>
    </location>
</feature>
<organism evidence="8 9">
    <name type="scientific">Myxozyma melibiosi</name>
    <dbReference type="NCBI Taxonomy" id="54550"/>
    <lineage>
        <taxon>Eukaryota</taxon>
        <taxon>Fungi</taxon>
        <taxon>Dikarya</taxon>
        <taxon>Ascomycota</taxon>
        <taxon>Saccharomycotina</taxon>
        <taxon>Lipomycetes</taxon>
        <taxon>Lipomycetales</taxon>
        <taxon>Lipomycetaceae</taxon>
        <taxon>Myxozyma</taxon>
    </lineage>
</organism>
<dbReference type="GeneID" id="90038454"/>
<dbReference type="SUPFAM" id="SSF103473">
    <property type="entry name" value="MFS general substrate transporter"/>
    <property type="match status" value="1"/>
</dbReference>
<accession>A0ABR1F344</accession>
<comment type="caution">
    <text evidence="8">The sequence shown here is derived from an EMBL/GenBank/DDBJ whole genome shotgun (WGS) entry which is preliminary data.</text>
</comment>
<dbReference type="InterPro" id="IPR020846">
    <property type="entry name" value="MFS_dom"/>
</dbReference>
<evidence type="ECO:0000313" key="9">
    <source>
        <dbReference type="Proteomes" id="UP001498771"/>
    </source>
</evidence>
<feature type="transmembrane region" description="Helical" evidence="6">
    <location>
        <begin position="375"/>
        <end position="394"/>
    </location>
</feature>
<evidence type="ECO:0000256" key="1">
    <source>
        <dbReference type="ARBA" id="ARBA00004141"/>
    </source>
</evidence>
<dbReference type="Proteomes" id="UP001498771">
    <property type="component" value="Unassembled WGS sequence"/>
</dbReference>
<protein>
    <submittedName>
        <fullName evidence="8">Major facilitator superfamily domain-containing protein</fullName>
    </submittedName>
</protein>
<comment type="subcellular location">
    <subcellularLocation>
        <location evidence="1">Membrane</location>
        <topology evidence="1">Multi-pass membrane protein</topology>
    </subcellularLocation>
</comment>
<keyword evidence="2 6" id="KW-0812">Transmembrane</keyword>
<keyword evidence="3 6" id="KW-1133">Transmembrane helix</keyword>
<dbReference type="EMBL" id="JBBJBU010000008">
    <property type="protein sequence ID" value="KAK7204269.1"/>
    <property type="molecule type" value="Genomic_DNA"/>
</dbReference>
<dbReference type="Pfam" id="PF07690">
    <property type="entry name" value="MFS_1"/>
    <property type="match status" value="1"/>
</dbReference>
<evidence type="ECO:0000256" key="5">
    <source>
        <dbReference type="SAM" id="MobiDB-lite"/>
    </source>
</evidence>
<name>A0ABR1F344_9ASCO</name>
<feature type="domain" description="Major facilitator superfamily (MFS) profile" evidence="7">
    <location>
        <begin position="73"/>
        <end position="495"/>
    </location>
</feature>
<feature type="transmembrane region" description="Helical" evidence="6">
    <location>
        <begin position="138"/>
        <end position="154"/>
    </location>
</feature>
<feature type="transmembrane region" description="Helical" evidence="6">
    <location>
        <begin position="288"/>
        <end position="315"/>
    </location>
</feature>
<dbReference type="PANTHER" id="PTHR23502:SF38">
    <property type="entry name" value="POLYAMINE TRANSPORTER 4"/>
    <property type="match status" value="1"/>
</dbReference>
<feature type="transmembrane region" description="Helical" evidence="6">
    <location>
        <begin position="193"/>
        <end position="215"/>
    </location>
</feature>
<reference evidence="8 9" key="1">
    <citation type="submission" date="2024-03" db="EMBL/GenBank/DDBJ databases">
        <title>Genome-scale model development and genomic sequencing of the oleaginous clade Lipomyces.</title>
        <authorList>
            <consortium name="Lawrence Berkeley National Laboratory"/>
            <person name="Czajka J.J."/>
            <person name="Han Y."/>
            <person name="Kim J."/>
            <person name="Mondo S.J."/>
            <person name="Hofstad B.A."/>
            <person name="Robles A."/>
            <person name="Haridas S."/>
            <person name="Riley R."/>
            <person name="LaButti K."/>
            <person name="Pangilinan J."/>
            <person name="Andreopoulos W."/>
            <person name="Lipzen A."/>
            <person name="Yan J."/>
            <person name="Wang M."/>
            <person name="Ng V."/>
            <person name="Grigoriev I.V."/>
            <person name="Spatafora J.W."/>
            <person name="Magnuson J.K."/>
            <person name="Baker S.E."/>
            <person name="Pomraning K.R."/>
        </authorList>
    </citation>
    <scope>NUCLEOTIDE SEQUENCE [LARGE SCALE GENOMIC DNA]</scope>
    <source>
        <strain evidence="8 9">Phaff 52-87</strain>
    </source>
</reference>
<dbReference type="InterPro" id="IPR036259">
    <property type="entry name" value="MFS_trans_sf"/>
</dbReference>
<dbReference type="InterPro" id="IPR011701">
    <property type="entry name" value="MFS"/>
</dbReference>
<evidence type="ECO:0000256" key="2">
    <source>
        <dbReference type="ARBA" id="ARBA00022692"/>
    </source>
</evidence>
<sequence>MSLHSTTSASRDAGNDLEMAMTTEEYEREYEGAAIEPVASIFSTDKKYAQLEWDSPDDPDNPQNWSAARRWYYTFVVAWMCLVVTFGSSIYVAGATRMVLELGVSRVVAFLGLSLYLVGLAFGPAIAAPISETQGRSVVYYISIPLSMLFTTGVGKAQNIGTVLVCRFFAGLFASPVLAVAGGTIQDMWPMHMVGLAMAGFCLAPFAGPVLGPIIGGFLEEKKSWRWTMWVLLMFSGAVLPLIASLKETYKPVILKRRAKKRGLTLPPSMPPGQALKLLFSVTLLKPFVLLFTEPIVFVLSVYMAFVFAVLFGFFEAFPYVFKVVYEFTPGQQGLAFLGIGVGLLGGTIFYIYMDRKHYAPAMRQPVFPAAESRLLPAKVGAVALPIGLFWLAWTSKKSVHWIVPILSGVPFGFALILLFFTVITYFSMCYPAIVTASAIAANNMARYLMAAAFPLFTIQMYNKMGIDWATSFYAFFALALMPVPWVLERYGARLRAASRSNKQARAAAAQAAAAAAADQQETEKESDVSSSN</sequence>
<keyword evidence="4 6" id="KW-0472">Membrane</keyword>
<dbReference type="CDD" id="cd17323">
    <property type="entry name" value="MFS_Tpo1_MDR_like"/>
    <property type="match status" value="1"/>
</dbReference>
<dbReference type="PROSITE" id="PS50850">
    <property type="entry name" value="MFS"/>
    <property type="match status" value="1"/>
</dbReference>
<evidence type="ECO:0000256" key="6">
    <source>
        <dbReference type="SAM" id="Phobius"/>
    </source>
</evidence>
<dbReference type="RefSeq" id="XP_064767302.1">
    <property type="nucleotide sequence ID" value="XM_064912942.1"/>
</dbReference>
<evidence type="ECO:0000313" key="8">
    <source>
        <dbReference type="EMBL" id="KAK7204269.1"/>
    </source>
</evidence>
<evidence type="ECO:0000259" key="7">
    <source>
        <dbReference type="PROSITE" id="PS50850"/>
    </source>
</evidence>
<evidence type="ECO:0000256" key="4">
    <source>
        <dbReference type="ARBA" id="ARBA00023136"/>
    </source>
</evidence>
<evidence type="ECO:0000256" key="3">
    <source>
        <dbReference type="ARBA" id="ARBA00022989"/>
    </source>
</evidence>
<feature type="transmembrane region" description="Helical" evidence="6">
    <location>
        <begin position="71"/>
        <end position="92"/>
    </location>
</feature>
<feature type="transmembrane region" description="Helical" evidence="6">
    <location>
        <begin position="160"/>
        <end position="181"/>
    </location>
</feature>
<feature type="compositionally biased region" description="Basic and acidic residues" evidence="5">
    <location>
        <begin position="522"/>
        <end position="533"/>
    </location>
</feature>
<keyword evidence="9" id="KW-1185">Reference proteome</keyword>
<dbReference type="PANTHER" id="PTHR23502">
    <property type="entry name" value="MAJOR FACILITATOR SUPERFAMILY"/>
    <property type="match status" value="1"/>
</dbReference>
<gene>
    <name evidence="8" type="ORF">BZA70DRAFT_280383</name>
</gene>
<feature type="transmembrane region" description="Helical" evidence="6">
    <location>
        <begin position="469"/>
        <end position="488"/>
    </location>
</feature>